<sequence>MSTTALNQPLFILPLGVSSSANQHITALEPAEPIISDGLIVSWQEVSNDSDSLVLQTVSVNSARISVPQTADGMHKLIHLLESRTERYASERATATKRICELLQFIHLVHSEMERADRDLRAAHRDLKIVETLAESCGLSDACKVARCDHCNTQATA</sequence>
<organism evidence="1 2">
    <name type="scientific">Mycena chlorophos</name>
    <name type="common">Agaric fungus</name>
    <name type="synonym">Agaricus chlorophos</name>
    <dbReference type="NCBI Taxonomy" id="658473"/>
    <lineage>
        <taxon>Eukaryota</taxon>
        <taxon>Fungi</taxon>
        <taxon>Dikarya</taxon>
        <taxon>Basidiomycota</taxon>
        <taxon>Agaricomycotina</taxon>
        <taxon>Agaricomycetes</taxon>
        <taxon>Agaricomycetidae</taxon>
        <taxon>Agaricales</taxon>
        <taxon>Marasmiineae</taxon>
        <taxon>Mycenaceae</taxon>
        <taxon>Mycena</taxon>
    </lineage>
</organism>
<evidence type="ECO:0000313" key="2">
    <source>
        <dbReference type="Proteomes" id="UP000815677"/>
    </source>
</evidence>
<protein>
    <submittedName>
        <fullName evidence="1">Uncharacterized protein</fullName>
    </submittedName>
</protein>
<keyword evidence="2" id="KW-1185">Reference proteome</keyword>
<gene>
    <name evidence="1" type="ORF">MCHLO_15257</name>
</gene>
<name>A0ABQ0M6A0_MYCCL</name>
<dbReference type="Proteomes" id="UP000815677">
    <property type="component" value="Unassembled WGS sequence"/>
</dbReference>
<reference evidence="1" key="1">
    <citation type="submission" date="2014-09" db="EMBL/GenBank/DDBJ databases">
        <title>Genome sequence of the luminous mushroom Mycena chlorophos for searching fungal bioluminescence genes.</title>
        <authorList>
            <person name="Tanaka Y."/>
            <person name="Kasuga D."/>
            <person name="Oba Y."/>
            <person name="Hase S."/>
            <person name="Sato K."/>
            <person name="Oba Y."/>
            <person name="Sakakibara Y."/>
        </authorList>
    </citation>
    <scope>NUCLEOTIDE SEQUENCE</scope>
</reference>
<proteinExistence type="predicted"/>
<evidence type="ECO:0000313" key="1">
    <source>
        <dbReference type="EMBL" id="GAT58880.1"/>
    </source>
</evidence>
<dbReference type="EMBL" id="DF849791">
    <property type="protein sequence ID" value="GAT58880.1"/>
    <property type="molecule type" value="Genomic_DNA"/>
</dbReference>
<accession>A0ABQ0M6A0</accession>